<name>A0A226GX54_9FLAO</name>
<organism evidence="2 3">
    <name type="scientific">Flavobacterium hercynium</name>
    <dbReference type="NCBI Taxonomy" id="387094"/>
    <lineage>
        <taxon>Bacteria</taxon>
        <taxon>Pseudomonadati</taxon>
        <taxon>Bacteroidota</taxon>
        <taxon>Flavobacteriia</taxon>
        <taxon>Flavobacteriales</taxon>
        <taxon>Flavobacteriaceae</taxon>
        <taxon>Flavobacterium</taxon>
    </lineage>
</organism>
<comment type="caution">
    <text evidence="2">The sequence shown here is derived from an EMBL/GenBank/DDBJ whole genome shotgun (WGS) entry which is preliminary data.</text>
</comment>
<gene>
    <name evidence="2" type="ORF">B0A66_17675</name>
</gene>
<dbReference type="InterPro" id="IPR037151">
    <property type="entry name" value="AlkB-like_sf"/>
</dbReference>
<dbReference type="OrthoDB" id="1164779at2"/>
<dbReference type="Gene3D" id="2.60.120.590">
    <property type="entry name" value="Alpha-ketoglutarate-dependent dioxygenase AlkB-like"/>
    <property type="match status" value="1"/>
</dbReference>
<feature type="domain" description="Alpha-ketoglutarate-dependent dioxygenase AlkB-like" evidence="1">
    <location>
        <begin position="79"/>
        <end position="200"/>
    </location>
</feature>
<dbReference type="PANTHER" id="PTHR31212:SF5">
    <property type="entry name" value="ISOCHORISMATASE FAMILY PROTEIN FAMILY (AFU_ORTHOLOGUE AFUA_3G14500)"/>
    <property type="match status" value="1"/>
</dbReference>
<dbReference type="EMBL" id="MUGW01000040">
    <property type="protein sequence ID" value="OXA86629.1"/>
    <property type="molecule type" value="Genomic_DNA"/>
</dbReference>
<dbReference type="GO" id="GO:0006307">
    <property type="term" value="P:DNA alkylation repair"/>
    <property type="evidence" value="ECO:0007669"/>
    <property type="project" value="InterPro"/>
</dbReference>
<keyword evidence="3" id="KW-1185">Reference proteome</keyword>
<sequence length="265" mass="30566">MDNLGFYKITLPFEKNFFGELSNSVTFETITKGRIGNNLVHISDHNVPITRTTSVYNIPAHDFSHLHHQIIASLNTEIQNNSVENLQLADFNNALIEIYDCNYSKMNYHSDQSLDLEAGSFIGLFSCYEYPEKLIEKNIRKLKIKDKVSNEEFEIPLTHNSIILFSLATNEKFLHKIILESTLSKKKLEADNRWLGITFRKSKTFIHFKDNLPYLSNGKLLTLADENQKKEFYTLRGQENNNLNFVYPILSYTLSTGDTMKPIGL</sequence>
<evidence type="ECO:0000313" key="3">
    <source>
        <dbReference type="Proteomes" id="UP000198345"/>
    </source>
</evidence>
<dbReference type="Proteomes" id="UP000198345">
    <property type="component" value="Unassembled WGS sequence"/>
</dbReference>
<reference evidence="2 3" key="1">
    <citation type="submission" date="2016-11" db="EMBL/GenBank/DDBJ databases">
        <title>Whole genomes of Flavobacteriaceae.</title>
        <authorList>
            <person name="Stine C."/>
            <person name="Li C."/>
            <person name="Tadesse D."/>
        </authorList>
    </citation>
    <scope>NUCLEOTIDE SEQUENCE [LARGE SCALE GENOMIC DNA]</scope>
    <source>
        <strain evidence="2 3">DSM 18292</strain>
    </source>
</reference>
<dbReference type="AlphaFoldDB" id="A0A226GX54"/>
<dbReference type="Pfam" id="PF13532">
    <property type="entry name" value="2OG-FeII_Oxy_2"/>
    <property type="match status" value="1"/>
</dbReference>
<protein>
    <recommendedName>
        <fullName evidence="1">Alpha-ketoglutarate-dependent dioxygenase AlkB-like domain-containing protein</fullName>
    </recommendedName>
</protein>
<dbReference type="PANTHER" id="PTHR31212">
    <property type="entry name" value="ALPHA-KETOGLUTARATE-DEPENDENT DIOXYGENASE ALKB HOMOLOG 3"/>
    <property type="match status" value="1"/>
</dbReference>
<evidence type="ECO:0000259" key="1">
    <source>
        <dbReference type="Pfam" id="PF13532"/>
    </source>
</evidence>
<dbReference type="SUPFAM" id="SSF51197">
    <property type="entry name" value="Clavaminate synthase-like"/>
    <property type="match status" value="1"/>
</dbReference>
<dbReference type="GO" id="GO:0051213">
    <property type="term" value="F:dioxygenase activity"/>
    <property type="evidence" value="ECO:0007669"/>
    <property type="project" value="InterPro"/>
</dbReference>
<dbReference type="InterPro" id="IPR027450">
    <property type="entry name" value="AlkB-like"/>
</dbReference>
<proteinExistence type="predicted"/>
<dbReference type="InterPro" id="IPR032854">
    <property type="entry name" value="ALKBH3"/>
</dbReference>
<evidence type="ECO:0000313" key="2">
    <source>
        <dbReference type="EMBL" id="OXA86629.1"/>
    </source>
</evidence>
<dbReference type="RefSeq" id="WP_089051183.1">
    <property type="nucleotide sequence ID" value="NZ_FXTV01000008.1"/>
</dbReference>
<accession>A0A226GX54</accession>